<dbReference type="AlphaFoldDB" id="F5YL02"/>
<accession>F5YL02</accession>
<feature type="region of interest" description="Disordered" evidence="1">
    <location>
        <begin position="1"/>
        <end position="50"/>
    </location>
</feature>
<evidence type="ECO:0000313" key="2">
    <source>
        <dbReference type="EMBL" id="AEF84175.1"/>
    </source>
</evidence>
<sequence>MDSGESTVKIPLKTSPQATLRSRRIPGAKSIHDGGDGPGPRKSGSLGKGS</sequence>
<gene>
    <name evidence="2" type="ordered locus">TREPR_3211</name>
</gene>
<dbReference type="KEGG" id="tpi:TREPR_3211"/>
<name>F5YL02_TREPZ</name>
<keyword evidence="3" id="KW-1185">Reference proteome</keyword>
<dbReference type="HOGENOM" id="CLU_3123896_0_0_12"/>
<proteinExistence type="predicted"/>
<organism evidence="2 3">
    <name type="scientific">Treponema primitia (strain ATCC BAA-887 / DSM 12427 / ZAS-2)</name>
    <dbReference type="NCBI Taxonomy" id="545694"/>
    <lineage>
        <taxon>Bacteria</taxon>
        <taxon>Pseudomonadati</taxon>
        <taxon>Spirochaetota</taxon>
        <taxon>Spirochaetia</taxon>
        <taxon>Spirochaetales</taxon>
        <taxon>Treponemataceae</taxon>
        <taxon>Treponema</taxon>
    </lineage>
</organism>
<evidence type="ECO:0000256" key="1">
    <source>
        <dbReference type="SAM" id="MobiDB-lite"/>
    </source>
</evidence>
<protein>
    <submittedName>
        <fullName evidence="2">Uncharacterized protein</fullName>
    </submittedName>
</protein>
<reference evidence="3" key="1">
    <citation type="submission" date="2009-12" db="EMBL/GenBank/DDBJ databases">
        <title>Complete sequence of Treponema primitia strain ZAS-2.</title>
        <authorList>
            <person name="Tetu S.G."/>
            <person name="Matson E."/>
            <person name="Ren Q."/>
            <person name="Seshadri R."/>
            <person name="Elbourne L."/>
            <person name="Hassan K.A."/>
            <person name="Durkin A."/>
            <person name="Radune D."/>
            <person name="Mohamoud Y."/>
            <person name="Shay R."/>
            <person name="Jin S."/>
            <person name="Zhang X."/>
            <person name="Lucey K."/>
            <person name="Ballor N.R."/>
            <person name="Ottesen E."/>
            <person name="Rosenthal R."/>
            <person name="Allen A."/>
            <person name="Leadbetter J.R."/>
            <person name="Paulsen I.T."/>
        </authorList>
    </citation>
    <scope>NUCLEOTIDE SEQUENCE [LARGE SCALE GENOMIC DNA]</scope>
    <source>
        <strain evidence="3">ATCC BAA-887 / DSM 12427 / ZAS-2</strain>
    </source>
</reference>
<dbReference type="EMBL" id="CP001843">
    <property type="protein sequence ID" value="AEF84175.1"/>
    <property type="molecule type" value="Genomic_DNA"/>
</dbReference>
<dbReference type="Proteomes" id="UP000009223">
    <property type="component" value="Chromosome"/>
</dbReference>
<reference evidence="2 3" key="2">
    <citation type="journal article" date="2011" name="ISME J.">
        <title>RNA-seq reveals cooperative metabolic interactions between two termite-gut spirochete species in co-culture.</title>
        <authorList>
            <person name="Rosenthal A.Z."/>
            <person name="Matson E.G."/>
            <person name="Eldar A."/>
            <person name="Leadbetter J.R."/>
        </authorList>
    </citation>
    <scope>NUCLEOTIDE SEQUENCE [LARGE SCALE GENOMIC DNA]</scope>
    <source>
        <strain evidence="3">ATCC BAA-887 / DSM 12427 / ZAS-2</strain>
    </source>
</reference>
<evidence type="ECO:0000313" key="3">
    <source>
        <dbReference type="Proteomes" id="UP000009223"/>
    </source>
</evidence>
<dbReference type="STRING" id="545694.TREPR_3211"/>